<evidence type="ECO:0000313" key="2">
    <source>
        <dbReference type="EMBL" id="MBB5123583.1"/>
    </source>
</evidence>
<dbReference type="AlphaFoldDB" id="A0A7W8BKH9"/>
<dbReference type="EMBL" id="JACHJE010000001">
    <property type="protein sequence ID" value="MBB5123583.1"/>
    <property type="molecule type" value="Genomic_DNA"/>
</dbReference>
<protein>
    <recommendedName>
        <fullName evidence="4">Secreted protein</fullName>
    </recommendedName>
</protein>
<evidence type="ECO:0000256" key="1">
    <source>
        <dbReference type="SAM" id="SignalP"/>
    </source>
</evidence>
<name>A0A7W8BKH9_9ACTN</name>
<reference evidence="2 3" key="1">
    <citation type="submission" date="2020-08" db="EMBL/GenBank/DDBJ databases">
        <title>Genomic Encyclopedia of Type Strains, Phase III (KMG-III): the genomes of soil and plant-associated and newly described type strains.</title>
        <authorList>
            <person name="Whitman W."/>
        </authorList>
    </citation>
    <scope>NUCLEOTIDE SEQUENCE [LARGE SCALE GENOMIC DNA]</scope>
    <source>
        <strain evidence="2 3">CECT 3226</strain>
    </source>
</reference>
<keyword evidence="1" id="KW-0732">Signal</keyword>
<proteinExistence type="predicted"/>
<accession>A0A7W8BKH9</accession>
<sequence length="92" mass="9169">MMRSLKAAAVLAGSLIAAGAAPAFAGGAGDPLPATEGRVIPLKDVTVLDTPLQKPTDVLDTESEDSLLNTVKDAAASLQNAESAGNAPTRQG</sequence>
<dbReference type="Proteomes" id="UP000568022">
    <property type="component" value="Unassembled WGS sequence"/>
</dbReference>
<feature type="signal peptide" evidence="1">
    <location>
        <begin position="1"/>
        <end position="25"/>
    </location>
</feature>
<evidence type="ECO:0000313" key="3">
    <source>
        <dbReference type="Proteomes" id="UP000568022"/>
    </source>
</evidence>
<feature type="chain" id="PRO_5031573839" description="Secreted protein" evidence="1">
    <location>
        <begin position="26"/>
        <end position="92"/>
    </location>
</feature>
<organism evidence="2 3">
    <name type="scientific">Streptomyces griseoloalbus</name>
    <dbReference type="NCBI Taxonomy" id="67303"/>
    <lineage>
        <taxon>Bacteria</taxon>
        <taxon>Bacillati</taxon>
        <taxon>Actinomycetota</taxon>
        <taxon>Actinomycetes</taxon>
        <taxon>Kitasatosporales</taxon>
        <taxon>Streptomycetaceae</taxon>
        <taxon>Streptomyces</taxon>
    </lineage>
</organism>
<keyword evidence="3" id="KW-1185">Reference proteome</keyword>
<comment type="caution">
    <text evidence="2">The sequence shown here is derived from an EMBL/GenBank/DDBJ whole genome shotgun (WGS) entry which is preliminary data.</text>
</comment>
<gene>
    <name evidence="2" type="ORF">FHS32_000295</name>
</gene>
<evidence type="ECO:0008006" key="4">
    <source>
        <dbReference type="Google" id="ProtNLM"/>
    </source>
</evidence>